<dbReference type="SUPFAM" id="SSF54106">
    <property type="entry name" value="LysM domain"/>
    <property type="match status" value="2"/>
</dbReference>
<dbReference type="PANTHER" id="PTHR33734:SF22">
    <property type="entry name" value="MEMBRANE-BOUND LYTIC MUREIN TRANSGLYCOSYLASE D"/>
    <property type="match status" value="1"/>
</dbReference>
<accession>A0A934I065</accession>
<evidence type="ECO:0000256" key="1">
    <source>
        <dbReference type="SAM" id="SignalP"/>
    </source>
</evidence>
<dbReference type="CDD" id="cd00118">
    <property type="entry name" value="LysM"/>
    <property type="match status" value="2"/>
</dbReference>
<dbReference type="RefSeq" id="WP_211142158.1">
    <property type="nucleotide sequence ID" value="NZ_JAEEGB010000007.1"/>
</dbReference>
<dbReference type="InterPro" id="IPR018392">
    <property type="entry name" value="LysM"/>
</dbReference>
<dbReference type="Proteomes" id="UP000622687">
    <property type="component" value="Unassembled WGS sequence"/>
</dbReference>
<dbReference type="AlphaFoldDB" id="A0A934I065"/>
<sequence>MFKSKKLKAFLITLSLSLVSAKSVHAASYTVTYGDSLYQIGKLFNTSANIIMQNNGLSSSNIYPGQVLNISAKTYTVQAGDSLYLIAQKYGVSLSSLRQANNKWDNLIYPGQSLNIPGTASSTATQPSKPTVSKSVIPYTASDVDLLARLITAEAQGAPYTAKVAVGAVVINRVQDSRFPKSINDVIYQKDGGYYQFSPVLNGWINKPATQDSIKAAYEALNGADPTNGALYYFDDSTTNSWLWSKTVALRVDNMVFSYYN</sequence>
<dbReference type="Gene3D" id="1.10.10.2520">
    <property type="entry name" value="Cell wall hydrolase SleB, domain 1"/>
    <property type="match status" value="1"/>
</dbReference>
<proteinExistence type="predicted"/>
<feature type="chain" id="PRO_5037528319" evidence="1">
    <location>
        <begin position="27"/>
        <end position="261"/>
    </location>
</feature>
<dbReference type="InterPro" id="IPR042047">
    <property type="entry name" value="SleB_dom1"/>
</dbReference>
<name>A0A934I065_9CLOT</name>
<dbReference type="Pfam" id="PF07486">
    <property type="entry name" value="Hydrolase_2"/>
    <property type="match status" value="1"/>
</dbReference>
<dbReference type="Gene3D" id="6.20.240.60">
    <property type="match status" value="1"/>
</dbReference>
<dbReference type="InterPro" id="IPR011105">
    <property type="entry name" value="Cell_wall_hydrolase_SleB"/>
</dbReference>
<dbReference type="PANTHER" id="PTHR33734">
    <property type="entry name" value="LYSM DOMAIN-CONTAINING GPI-ANCHORED PROTEIN 2"/>
    <property type="match status" value="1"/>
</dbReference>
<dbReference type="GO" id="GO:0016787">
    <property type="term" value="F:hydrolase activity"/>
    <property type="evidence" value="ECO:0007669"/>
    <property type="project" value="InterPro"/>
</dbReference>
<dbReference type="InterPro" id="IPR036779">
    <property type="entry name" value="LysM_dom_sf"/>
</dbReference>
<dbReference type="Pfam" id="PF01476">
    <property type="entry name" value="LysM"/>
    <property type="match status" value="2"/>
</dbReference>
<feature type="domain" description="LysM" evidence="2">
    <location>
        <begin position="73"/>
        <end position="116"/>
    </location>
</feature>
<dbReference type="Gene3D" id="3.10.350.10">
    <property type="entry name" value="LysM domain"/>
    <property type="match status" value="2"/>
</dbReference>
<evidence type="ECO:0000313" key="4">
    <source>
        <dbReference type="Proteomes" id="UP000622687"/>
    </source>
</evidence>
<dbReference type="PROSITE" id="PS51782">
    <property type="entry name" value="LYSM"/>
    <property type="match status" value="2"/>
</dbReference>
<evidence type="ECO:0000259" key="2">
    <source>
        <dbReference type="PROSITE" id="PS51782"/>
    </source>
</evidence>
<comment type="caution">
    <text evidence="3">The sequence shown here is derived from an EMBL/GenBank/DDBJ whole genome shotgun (WGS) entry which is preliminary data.</text>
</comment>
<gene>
    <name evidence="3" type="ORF">I6U51_08070</name>
</gene>
<protein>
    <submittedName>
        <fullName evidence="3">LysM peptidoglycan-binding domain-containing protein</fullName>
    </submittedName>
</protein>
<evidence type="ECO:0000313" key="3">
    <source>
        <dbReference type="EMBL" id="MBI6872666.1"/>
    </source>
</evidence>
<keyword evidence="4" id="KW-1185">Reference proteome</keyword>
<feature type="signal peptide" evidence="1">
    <location>
        <begin position="1"/>
        <end position="26"/>
    </location>
</feature>
<organism evidence="3 4">
    <name type="scientific">Clostridium aciditolerans</name>
    <dbReference type="NCBI Taxonomy" id="339861"/>
    <lineage>
        <taxon>Bacteria</taxon>
        <taxon>Bacillati</taxon>
        <taxon>Bacillota</taxon>
        <taxon>Clostridia</taxon>
        <taxon>Eubacteriales</taxon>
        <taxon>Clostridiaceae</taxon>
        <taxon>Clostridium</taxon>
    </lineage>
</organism>
<feature type="domain" description="LysM" evidence="2">
    <location>
        <begin position="27"/>
        <end position="70"/>
    </location>
</feature>
<dbReference type="GO" id="GO:0008932">
    <property type="term" value="F:lytic endotransglycosylase activity"/>
    <property type="evidence" value="ECO:0007669"/>
    <property type="project" value="TreeGrafter"/>
</dbReference>
<keyword evidence="1" id="KW-0732">Signal</keyword>
<reference evidence="3" key="1">
    <citation type="submission" date="2020-12" db="EMBL/GenBank/DDBJ databases">
        <title>Clostridium thailandense sp. nov., a novel acetogenic bacterium isolated from peat land soil in Thailand.</title>
        <authorList>
            <person name="Chaikitkaew S."/>
            <person name="Birkeland N.K."/>
        </authorList>
    </citation>
    <scope>NUCLEOTIDE SEQUENCE</scope>
    <source>
        <strain evidence="3">DSM 17425</strain>
    </source>
</reference>
<dbReference type="SMART" id="SM00257">
    <property type="entry name" value="LysM"/>
    <property type="match status" value="2"/>
</dbReference>
<dbReference type="EMBL" id="JAEEGB010000007">
    <property type="protein sequence ID" value="MBI6872666.1"/>
    <property type="molecule type" value="Genomic_DNA"/>
</dbReference>